<dbReference type="EMBL" id="CP020477">
    <property type="protein sequence ID" value="ARM75424.1"/>
    <property type="molecule type" value="Genomic_DNA"/>
</dbReference>
<accession>A0A1W6JYZ9</accession>
<dbReference type="Proteomes" id="UP000193404">
    <property type="component" value="Chromosome"/>
</dbReference>
<sequence>MYSSEIEVEAPRSLVLEFVRDPFIVAGVFGHVAILRVKDKVKGDFVTPEYLEKPENSFKVAYIYGVPPDYKVFSGIFEGPKISVDAIEYSGYTDDGKIKFTLSFILKNLASETRIYMNSEFKFEGSFLDKMLGRGSFDMAKHIIEGHFMPYIKFYFDSHKSSEVKIGKRIILQDEGDMNYIITKFKEVARTMNNGIIEVYSENLNCSFGIINNNMKRSICRSGKDIKTDTEALTALLFSTGKGKIIAYEVNLEDAIISQFA</sequence>
<dbReference type="KEGG" id="aman:B6F84_04860"/>
<dbReference type="AlphaFoldDB" id="A0A1W6JYZ9"/>
<dbReference type="RefSeq" id="WP_148691194.1">
    <property type="nucleotide sequence ID" value="NZ_CP020477.1"/>
</dbReference>
<reference evidence="1 2" key="1">
    <citation type="submission" date="2017-03" db="EMBL/GenBank/DDBJ databases">
        <title>Sulfur activation and transportation mechanism of thermophilic Archaea Acidianus manzaensis YN-25.</title>
        <authorList>
            <person name="Ma Y."/>
            <person name="Yang Y."/>
            <person name="Xia J."/>
        </authorList>
    </citation>
    <scope>NUCLEOTIDE SEQUENCE [LARGE SCALE GENOMIC DNA]</scope>
    <source>
        <strain evidence="1 2">YN-25</strain>
    </source>
</reference>
<gene>
    <name evidence="1" type="ORF">B6F84_04860</name>
</gene>
<evidence type="ECO:0000313" key="2">
    <source>
        <dbReference type="Proteomes" id="UP000193404"/>
    </source>
</evidence>
<dbReference type="OrthoDB" id="38459at2157"/>
<evidence type="ECO:0000313" key="1">
    <source>
        <dbReference type="EMBL" id="ARM75424.1"/>
    </source>
</evidence>
<name>A0A1W6JYZ9_9CREN</name>
<proteinExistence type="predicted"/>
<dbReference type="GeneID" id="41590226"/>
<organism evidence="1 2">
    <name type="scientific">Acidianus manzaensis</name>
    <dbReference type="NCBI Taxonomy" id="282676"/>
    <lineage>
        <taxon>Archaea</taxon>
        <taxon>Thermoproteota</taxon>
        <taxon>Thermoprotei</taxon>
        <taxon>Sulfolobales</taxon>
        <taxon>Sulfolobaceae</taxon>
        <taxon>Acidianus</taxon>
    </lineage>
</organism>
<dbReference type="STRING" id="282676.B6F84_04860"/>
<keyword evidence="2" id="KW-1185">Reference proteome</keyword>
<protein>
    <submittedName>
        <fullName evidence="1">Uncharacterized protein</fullName>
    </submittedName>
</protein>